<dbReference type="EMBL" id="KT224359">
    <property type="protein sequence ID" value="ALA13106.1"/>
    <property type="molecule type" value="Genomic_DNA"/>
</dbReference>
<dbReference type="OrthoDB" id="12990at10239"/>
<sequence>MAIVGDYMVYGNCPKCGKYLANGTMCCDALVKSNYSVWLDGIMNKKQEANSITVVTTPRIGIKFIKEIMEQRGKEYYGKLAEENKKIRETYPLAFAKDRNNPAYYHIILTELFNNNLVTLEQYEAITESIHNRFSKQEE</sequence>
<dbReference type="GeneID" id="26633286"/>
<reference evidence="1 2" key="1">
    <citation type="journal article" date="2015" name="Genome Announc.">
        <title>Complete Genome Sequence of Bacillus cereus Group Phage TsarBomba.</title>
        <authorList>
            <person name="Erill I."/>
            <person name="Caruso S.M."/>
        </authorList>
    </citation>
    <scope>NUCLEOTIDE SEQUENCE [LARGE SCALE GENOMIC DNA]</scope>
</reference>
<evidence type="ECO:0000313" key="1">
    <source>
        <dbReference type="EMBL" id="ALA13106.1"/>
    </source>
</evidence>
<evidence type="ECO:0000313" key="2">
    <source>
        <dbReference type="Proteomes" id="UP000204602"/>
    </source>
</evidence>
<dbReference type="KEGG" id="vg:26633286"/>
<keyword evidence="2" id="KW-1185">Reference proteome</keyword>
<name>A0A0K2D0I4_9CAUD</name>
<gene>
    <name evidence="1" type="ORF">TSARBOMBA_236</name>
</gene>
<dbReference type="RefSeq" id="YP_009207051.1">
    <property type="nucleotide sequence ID" value="NC_028890.1"/>
</dbReference>
<dbReference type="Proteomes" id="UP000204602">
    <property type="component" value="Segment"/>
</dbReference>
<protein>
    <submittedName>
        <fullName evidence="1">Uncharacterized protein</fullName>
    </submittedName>
</protein>
<organism evidence="1 2">
    <name type="scientific">Bacillus phage TsarBomba</name>
    <dbReference type="NCBI Taxonomy" id="1690456"/>
    <lineage>
        <taxon>Viruses</taxon>
        <taxon>Duplodnaviria</taxon>
        <taxon>Heunggongvirae</taxon>
        <taxon>Uroviricota</taxon>
        <taxon>Caudoviricetes</taxon>
        <taxon>Herelleviridae</taxon>
        <taxon>Bastillevirinae</taxon>
        <taxon>Tsarbombavirus</taxon>
        <taxon>Tsarbombavirus tsarbomba</taxon>
    </lineage>
</organism>
<proteinExistence type="predicted"/>
<accession>A0A0K2D0I4</accession>